<feature type="domain" description="GH15-like" evidence="4">
    <location>
        <begin position="299"/>
        <end position="682"/>
    </location>
</feature>
<dbReference type="Proteomes" id="UP001500840">
    <property type="component" value="Unassembled WGS sequence"/>
</dbReference>
<proteinExistence type="inferred from homology"/>
<dbReference type="InterPro" id="IPR008928">
    <property type="entry name" value="6-hairpin_glycosidase_sf"/>
</dbReference>
<dbReference type="Pfam" id="PF00723">
    <property type="entry name" value="Glyco_hydro_15"/>
    <property type="match status" value="1"/>
</dbReference>
<dbReference type="InterPro" id="IPR046966">
    <property type="entry name" value="Glucoamylase_active_site"/>
</dbReference>
<dbReference type="InterPro" id="IPR011013">
    <property type="entry name" value="Gal_mutarotase_sf_dom"/>
</dbReference>
<evidence type="ECO:0000313" key="7">
    <source>
        <dbReference type="Proteomes" id="UP001500840"/>
    </source>
</evidence>
<dbReference type="SUPFAM" id="SSF48208">
    <property type="entry name" value="Six-hairpin glycosidases"/>
    <property type="match status" value="1"/>
</dbReference>
<reference evidence="7" key="1">
    <citation type="journal article" date="2019" name="Int. J. Syst. Evol. Microbiol.">
        <title>The Global Catalogue of Microorganisms (GCM) 10K type strain sequencing project: providing services to taxonomists for standard genome sequencing and annotation.</title>
        <authorList>
            <consortium name="The Broad Institute Genomics Platform"/>
            <consortium name="The Broad Institute Genome Sequencing Center for Infectious Disease"/>
            <person name="Wu L."/>
            <person name="Ma J."/>
        </authorList>
    </citation>
    <scope>NUCLEOTIDE SEQUENCE [LARGE SCALE GENOMIC DNA]</scope>
    <source>
        <strain evidence="7">JCM 17759</strain>
    </source>
</reference>
<keyword evidence="3" id="KW-0326">Glycosidase</keyword>
<evidence type="ECO:0000313" key="6">
    <source>
        <dbReference type="EMBL" id="GAA4467978.1"/>
    </source>
</evidence>
<evidence type="ECO:0000256" key="1">
    <source>
        <dbReference type="ARBA" id="ARBA00006188"/>
    </source>
</evidence>
<protein>
    <submittedName>
        <fullName evidence="6">Glucan 1,4-alpha-glucosidase</fullName>
    </submittedName>
</protein>
<dbReference type="EMBL" id="BAABGA010000091">
    <property type="protein sequence ID" value="GAA4467978.1"/>
    <property type="molecule type" value="Genomic_DNA"/>
</dbReference>
<comment type="similarity">
    <text evidence="1">Belongs to the glycosyl hydrolase 15 family.</text>
</comment>
<dbReference type="InterPro" id="IPR014718">
    <property type="entry name" value="GH-type_carb-bd"/>
</dbReference>
<evidence type="ECO:0000256" key="2">
    <source>
        <dbReference type="ARBA" id="ARBA00022801"/>
    </source>
</evidence>
<accession>A0ABP8NKQ0</accession>
<dbReference type="InterPro" id="IPR011613">
    <property type="entry name" value="GH15-like"/>
</dbReference>
<feature type="domain" description="Glucodextranase N-terminal" evidence="5">
    <location>
        <begin position="10"/>
        <end position="271"/>
    </location>
</feature>
<dbReference type="Gene3D" id="2.70.98.10">
    <property type="match status" value="1"/>
</dbReference>
<dbReference type="Gene3D" id="1.50.10.10">
    <property type="match status" value="1"/>
</dbReference>
<evidence type="ECO:0000256" key="3">
    <source>
        <dbReference type="ARBA" id="ARBA00023295"/>
    </source>
</evidence>
<organism evidence="6 7">
    <name type="scientific">Novipirellula rosea</name>
    <dbReference type="NCBI Taxonomy" id="1031540"/>
    <lineage>
        <taxon>Bacteria</taxon>
        <taxon>Pseudomonadati</taxon>
        <taxon>Planctomycetota</taxon>
        <taxon>Planctomycetia</taxon>
        <taxon>Pirellulales</taxon>
        <taxon>Pirellulaceae</taxon>
        <taxon>Novipirellula</taxon>
    </lineage>
</organism>
<keyword evidence="2" id="KW-0378">Hydrolase</keyword>
<dbReference type="InterPro" id="IPR015220">
    <property type="entry name" value="Glucodextranase_N"/>
</dbReference>
<evidence type="ECO:0000259" key="5">
    <source>
        <dbReference type="Pfam" id="PF09137"/>
    </source>
</evidence>
<comment type="caution">
    <text evidence="6">The sequence shown here is derived from an EMBL/GenBank/DDBJ whole genome shotgun (WGS) entry which is preliminary data.</text>
</comment>
<dbReference type="PANTHER" id="PTHR31616:SF0">
    <property type="entry name" value="GLUCAN 1,4-ALPHA-GLUCOSIDASE"/>
    <property type="match status" value="1"/>
</dbReference>
<dbReference type="SUPFAM" id="SSF74650">
    <property type="entry name" value="Galactose mutarotase-like"/>
    <property type="match status" value="1"/>
</dbReference>
<evidence type="ECO:0000259" key="4">
    <source>
        <dbReference type="Pfam" id="PF00723"/>
    </source>
</evidence>
<keyword evidence="7" id="KW-1185">Reference proteome</keyword>
<dbReference type="RefSeq" id="WP_345327235.1">
    <property type="nucleotide sequence ID" value="NZ_BAABGA010000091.1"/>
</dbReference>
<dbReference type="InterPro" id="IPR012341">
    <property type="entry name" value="6hp_glycosidase-like_sf"/>
</dbReference>
<gene>
    <name evidence="6" type="ORF">GCM10023156_58580</name>
</gene>
<dbReference type="PANTHER" id="PTHR31616">
    <property type="entry name" value="TREHALASE"/>
    <property type="match status" value="1"/>
</dbReference>
<sequence>MNTGISAEAAFGAPGIEPRWTRSDKDAIVSAYSMSSPIWATLSAGIVNEVYFPTIDTPQIRDLQFLLTDGESFFHDERRDTQSTIEQLCGDSLCYRVINRDREDRYRIEKQVITAPHAACLLLRTKITIEPKWKDRVRVFALLAPHLDIGGCGNTGELMRHNKRLLLTAHRNGSFLAMDCSCGFIRGSCGFVGESDGWTDLHGNMKLDWQFERAEDGNIALIGEIDIGSGNEFTLAVGFGYEQQSAVVAVRESLALPFENLVEDFKKQWEESSDDLDLSLAEQSLDGGRMLRISHSLLLAHEDKTYKGATIASLSIPWGEARSDKDLGGYHLVWPRDCVNSVTGMMAMGETATPFRALLYLASTQNDDGGFSQNCWIDGRPYWSGIQLDEVAYPILLAWKLKQADALANYDPYPMVRSAAAYLVREGPATPQERWEESSGFSPSTLAVHIAALVCAAEFASQRNEQTLADYFLRYADFLEQHIERWTVTDDGSLLSGISRHYFRILPADPSSDIRADNPDTAELQLTGQPPNSRTTFPAREIVDAGFLELVRYGIRPPGDPLVEDSLQIVDHVLKVVTPFGPSWHRYNHDGYGQKSDGGPFDGSGQGRAWPLLTGERAHYELAAGHGCEEYVKAIESFAGPMGLLPEQIWDEENKPEAHLQFGKATGSAMPLMWAHSEYVKLLRSRRDGRVFDLIDIVKQRYCDSDDANPPIEIWKFNSQPRLMRRDEMLRIQARDSFRLRWSDDNWNATYDVESNSPGMDFHYVDLHPDQRHGDHITFTFYWPDADRWEGQNYTIQVT</sequence>
<name>A0ABP8NKQ0_9BACT</name>
<dbReference type="CDD" id="cd07430">
    <property type="entry name" value="GH15_N"/>
    <property type="match status" value="1"/>
</dbReference>
<dbReference type="PROSITE" id="PS00820">
    <property type="entry name" value="GLUCOAMYLASE"/>
    <property type="match status" value="1"/>
</dbReference>
<dbReference type="Pfam" id="PF09137">
    <property type="entry name" value="Glucodextran_N"/>
    <property type="match status" value="1"/>
</dbReference>